<feature type="transmembrane region" description="Helical" evidence="1">
    <location>
        <begin position="241"/>
        <end position="263"/>
    </location>
</feature>
<dbReference type="InterPro" id="IPR050879">
    <property type="entry name" value="Acyltransferase_3"/>
</dbReference>
<proteinExistence type="predicted"/>
<evidence type="ECO:0000313" key="3">
    <source>
        <dbReference type="EMBL" id="MFC4999519.1"/>
    </source>
</evidence>
<dbReference type="RefSeq" id="WP_380115965.1">
    <property type="nucleotide sequence ID" value="NZ_JBHSIU010000018.1"/>
</dbReference>
<dbReference type="Pfam" id="PF01757">
    <property type="entry name" value="Acyl_transf_3"/>
    <property type="match status" value="1"/>
</dbReference>
<feature type="transmembrane region" description="Helical" evidence="1">
    <location>
        <begin position="275"/>
        <end position="295"/>
    </location>
</feature>
<accession>A0ABV9VUM7</accession>
<dbReference type="InterPro" id="IPR002656">
    <property type="entry name" value="Acyl_transf_3_dom"/>
</dbReference>
<evidence type="ECO:0000259" key="2">
    <source>
        <dbReference type="Pfam" id="PF01757"/>
    </source>
</evidence>
<dbReference type="EMBL" id="JBHSIU010000018">
    <property type="protein sequence ID" value="MFC4999519.1"/>
    <property type="molecule type" value="Genomic_DNA"/>
</dbReference>
<dbReference type="EC" id="2.3.-.-" evidence="3"/>
<comment type="caution">
    <text evidence="3">The sequence shown here is derived from an EMBL/GenBank/DDBJ whole genome shotgun (WGS) entry which is preliminary data.</text>
</comment>
<dbReference type="PANTHER" id="PTHR23028:SF53">
    <property type="entry name" value="ACYL_TRANSF_3 DOMAIN-CONTAINING PROTEIN"/>
    <property type="match status" value="1"/>
</dbReference>
<dbReference type="Proteomes" id="UP001595912">
    <property type="component" value="Unassembled WGS sequence"/>
</dbReference>
<keyword evidence="1" id="KW-0812">Transmembrane</keyword>
<dbReference type="PANTHER" id="PTHR23028">
    <property type="entry name" value="ACETYLTRANSFERASE"/>
    <property type="match status" value="1"/>
</dbReference>
<name>A0ABV9VUM7_9ACTN</name>
<keyword evidence="3" id="KW-0012">Acyltransferase</keyword>
<reference evidence="4" key="1">
    <citation type="journal article" date="2019" name="Int. J. Syst. Evol. Microbiol.">
        <title>The Global Catalogue of Microorganisms (GCM) 10K type strain sequencing project: providing services to taxonomists for standard genome sequencing and annotation.</title>
        <authorList>
            <consortium name="The Broad Institute Genomics Platform"/>
            <consortium name="The Broad Institute Genome Sequencing Center for Infectious Disease"/>
            <person name="Wu L."/>
            <person name="Ma J."/>
        </authorList>
    </citation>
    <scope>NUCLEOTIDE SEQUENCE [LARGE SCALE GENOMIC DNA]</scope>
    <source>
        <strain evidence="4">CGMCC 4.7152</strain>
    </source>
</reference>
<protein>
    <submittedName>
        <fullName evidence="3">Acyltransferase family protein</fullName>
        <ecNumber evidence="3">2.3.-.-</ecNumber>
    </submittedName>
</protein>
<feature type="transmembrane region" description="Helical" evidence="1">
    <location>
        <begin position="307"/>
        <end position="334"/>
    </location>
</feature>
<gene>
    <name evidence="3" type="ORF">ACFPIJ_16975</name>
</gene>
<feature type="transmembrane region" description="Helical" evidence="1">
    <location>
        <begin position="188"/>
        <end position="210"/>
    </location>
</feature>
<feature type="transmembrane region" description="Helical" evidence="1">
    <location>
        <begin position="119"/>
        <end position="137"/>
    </location>
</feature>
<feature type="domain" description="Acyltransferase 3" evidence="2">
    <location>
        <begin position="1"/>
        <end position="331"/>
    </location>
</feature>
<dbReference type="GO" id="GO:0016746">
    <property type="term" value="F:acyltransferase activity"/>
    <property type="evidence" value="ECO:0007669"/>
    <property type="project" value="UniProtKB-KW"/>
</dbReference>
<feature type="transmembrane region" description="Helical" evidence="1">
    <location>
        <begin position="78"/>
        <end position="107"/>
    </location>
</feature>
<evidence type="ECO:0000313" key="4">
    <source>
        <dbReference type="Proteomes" id="UP001595912"/>
    </source>
</evidence>
<keyword evidence="1" id="KW-1133">Transmembrane helix</keyword>
<feature type="transmembrane region" description="Helical" evidence="1">
    <location>
        <begin position="149"/>
        <end position="168"/>
    </location>
</feature>
<keyword evidence="1" id="KW-0472">Membrane</keyword>
<keyword evidence="4" id="KW-1185">Reference proteome</keyword>
<evidence type="ECO:0000256" key="1">
    <source>
        <dbReference type="SAM" id="Phobius"/>
    </source>
</evidence>
<sequence>MRFIAAVLVFFHHVIWLNVFAEAGTAAGYRTLFINAGHAGVSFFFVLSGFILTVSARDSDTLPHFYRRRFFKIYPNHLVTFGLGLVIIAGAASHGVLANLLLVQAWVPDYGVIFSVDPPSWSLSCELLFYLAFPFLLKAVRRIPVERLWWWAGGVVVAILAVTVLAGLLLPSTPTMPDGQPLSMTQFWVVYVLPPVRALDFVLGMLVAALALNGRWVGLRLLPASVLFVVVYLAATQLPYIYGLTAATIVPLALLVPAAAYADADGTASVLRGRVMTWLGEISFAFYLVHVLVMIGGRPLFGETALFSGPVASLVILANLAAAIVAAWLLYVLVERPMMRRFSSPRRGRAVAPEPVPAAQGAV</sequence>
<keyword evidence="3" id="KW-0808">Transferase</keyword>
<feature type="transmembrane region" description="Helical" evidence="1">
    <location>
        <begin position="37"/>
        <end position="57"/>
    </location>
</feature>
<feature type="transmembrane region" description="Helical" evidence="1">
    <location>
        <begin position="217"/>
        <end position="235"/>
    </location>
</feature>
<organism evidence="3 4">
    <name type="scientific">Dactylosporangium cerinum</name>
    <dbReference type="NCBI Taxonomy" id="1434730"/>
    <lineage>
        <taxon>Bacteria</taxon>
        <taxon>Bacillati</taxon>
        <taxon>Actinomycetota</taxon>
        <taxon>Actinomycetes</taxon>
        <taxon>Micromonosporales</taxon>
        <taxon>Micromonosporaceae</taxon>
        <taxon>Dactylosporangium</taxon>
    </lineage>
</organism>